<evidence type="ECO:0000313" key="1">
    <source>
        <dbReference type="EMBL" id="CAC5385846.1"/>
    </source>
</evidence>
<evidence type="ECO:0000313" key="2">
    <source>
        <dbReference type="Proteomes" id="UP000507470"/>
    </source>
</evidence>
<accession>A0A6J8BQM0</accession>
<dbReference type="OrthoDB" id="10000786at2759"/>
<name>A0A6J8BQM0_MYTCO</name>
<protein>
    <submittedName>
        <fullName evidence="1">Uncharacterized protein</fullName>
    </submittedName>
</protein>
<gene>
    <name evidence="1" type="ORF">MCOR_21348</name>
</gene>
<dbReference type="PANTHER" id="PTHR46880:SF5">
    <property type="entry name" value="DUF4371 DOMAIN-CONTAINING PROTEIN"/>
    <property type="match status" value="1"/>
</dbReference>
<dbReference type="Proteomes" id="UP000507470">
    <property type="component" value="Unassembled WGS sequence"/>
</dbReference>
<sequence length="279" mass="31102">MTASEKENTFPSTPSVSAEVIASPYLKRAKVSAIDNSKHRVSGFNGKRLTEFSLLKNVKGGKKVLAYTSLATTVEKEVTLNEMAMELEMTCLYWLCKRELQLATNYVPLMNLCKDLGVDVMNALMVGKNAKYTSERFTQEALMSFKSIVKTPLICDLKKSPFYTVMFDETTDVSVTNELILYMRFLKNGKSSTHFLQMIEHFDGNAATIKSAIVQTLEEIDVPLEKMCALGSDEASVMLGRKHLIVMFHIVTLILDFISKKTSTIPVMGKANQIGLGQL</sequence>
<keyword evidence="2" id="KW-1185">Reference proteome</keyword>
<organism evidence="1 2">
    <name type="scientific">Mytilus coruscus</name>
    <name type="common">Sea mussel</name>
    <dbReference type="NCBI Taxonomy" id="42192"/>
    <lineage>
        <taxon>Eukaryota</taxon>
        <taxon>Metazoa</taxon>
        <taxon>Spiralia</taxon>
        <taxon>Lophotrochozoa</taxon>
        <taxon>Mollusca</taxon>
        <taxon>Bivalvia</taxon>
        <taxon>Autobranchia</taxon>
        <taxon>Pteriomorphia</taxon>
        <taxon>Mytilida</taxon>
        <taxon>Mytiloidea</taxon>
        <taxon>Mytilidae</taxon>
        <taxon>Mytilinae</taxon>
        <taxon>Mytilus</taxon>
    </lineage>
</organism>
<dbReference type="EMBL" id="CACVKT020003778">
    <property type="protein sequence ID" value="CAC5385846.1"/>
    <property type="molecule type" value="Genomic_DNA"/>
</dbReference>
<proteinExistence type="predicted"/>
<dbReference type="AlphaFoldDB" id="A0A6J8BQM0"/>
<reference evidence="1 2" key="1">
    <citation type="submission" date="2020-06" db="EMBL/GenBank/DDBJ databases">
        <authorList>
            <person name="Li R."/>
            <person name="Bekaert M."/>
        </authorList>
    </citation>
    <scope>NUCLEOTIDE SEQUENCE [LARGE SCALE GENOMIC DNA]</scope>
    <source>
        <strain evidence="2">wild</strain>
    </source>
</reference>
<dbReference type="PANTHER" id="PTHR46880">
    <property type="entry name" value="RAS-ASSOCIATING DOMAIN-CONTAINING PROTEIN"/>
    <property type="match status" value="1"/>
</dbReference>